<evidence type="ECO:0000256" key="3">
    <source>
        <dbReference type="ARBA" id="ARBA00022490"/>
    </source>
</evidence>
<comment type="subcellular location">
    <subcellularLocation>
        <location evidence="2">Cytoplasm</location>
    </subcellularLocation>
    <subcellularLocation>
        <location evidence="1">Nucleus</location>
    </subcellularLocation>
</comment>
<dbReference type="GO" id="GO:0000390">
    <property type="term" value="P:spliceosomal complex disassembly"/>
    <property type="evidence" value="ECO:0007669"/>
    <property type="project" value="TreeGrafter"/>
</dbReference>
<dbReference type="AlphaFoldDB" id="A0A2X0KIA7"/>
<dbReference type="GO" id="GO:0005737">
    <property type="term" value="C:cytoplasm"/>
    <property type="evidence" value="ECO:0007669"/>
    <property type="project" value="UniProtKB-SubCell"/>
</dbReference>
<evidence type="ECO:0000256" key="4">
    <source>
        <dbReference type="ARBA" id="ARBA00023186"/>
    </source>
</evidence>
<evidence type="ECO:0000256" key="2">
    <source>
        <dbReference type="ARBA" id="ARBA00004496"/>
    </source>
</evidence>
<dbReference type="EMBL" id="FMWP01000047">
    <property type="protein sequence ID" value="SCZ93119.1"/>
    <property type="molecule type" value="Genomic_DNA"/>
</dbReference>
<gene>
    <name evidence="8" type="ORF">BZ3500_MVSOF-1268-A1-R1_CHR6-2G08473</name>
</gene>
<feature type="region of interest" description="Disordered" evidence="6">
    <location>
        <begin position="289"/>
        <end position="340"/>
    </location>
</feature>
<reference evidence="9" key="1">
    <citation type="submission" date="2016-10" db="EMBL/GenBank/DDBJ databases">
        <authorList>
            <person name="Jeantristanb JTB J.-T."/>
            <person name="Ricardo R."/>
        </authorList>
    </citation>
    <scope>NUCLEOTIDE SEQUENCE [LARGE SCALE GENOMIC DNA]</scope>
</reference>
<dbReference type="STRING" id="289078.A0A2X0KIA7"/>
<dbReference type="Proteomes" id="UP000249723">
    <property type="component" value="Unassembled WGS sequence"/>
</dbReference>
<dbReference type="InterPro" id="IPR052094">
    <property type="entry name" value="Pre-mRNA-splicing_ERAD"/>
</dbReference>
<dbReference type="PANTHER" id="PTHR44313">
    <property type="entry name" value="DNAJ HOMOLOG SUBFAMILY C MEMBER 17"/>
    <property type="match status" value="1"/>
</dbReference>
<keyword evidence="5" id="KW-0539">Nucleus</keyword>
<feature type="region of interest" description="Disordered" evidence="6">
    <location>
        <begin position="146"/>
        <end position="184"/>
    </location>
</feature>
<feature type="compositionally biased region" description="Basic and acidic residues" evidence="6">
    <location>
        <begin position="102"/>
        <end position="133"/>
    </location>
</feature>
<evidence type="ECO:0000313" key="8">
    <source>
        <dbReference type="EMBL" id="SCZ93119.1"/>
    </source>
</evidence>
<feature type="compositionally biased region" description="Gly residues" evidence="6">
    <location>
        <begin position="305"/>
        <end position="316"/>
    </location>
</feature>
<feature type="domain" description="J" evidence="7">
    <location>
        <begin position="12"/>
        <end position="88"/>
    </location>
</feature>
<proteinExistence type="predicted"/>
<dbReference type="OrthoDB" id="376357at2759"/>
<name>A0A2X0KIA7_9BASI</name>
<feature type="region of interest" description="Disordered" evidence="6">
    <location>
        <begin position="98"/>
        <end position="133"/>
    </location>
</feature>
<dbReference type="InterPro" id="IPR001623">
    <property type="entry name" value="DnaJ_domain"/>
</dbReference>
<dbReference type="Gene3D" id="1.10.287.110">
    <property type="entry name" value="DnaJ domain"/>
    <property type="match status" value="1"/>
</dbReference>
<feature type="compositionally biased region" description="Basic and acidic residues" evidence="6">
    <location>
        <begin position="146"/>
        <end position="182"/>
    </location>
</feature>
<evidence type="ECO:0000313" key="9">
    <source>
        <dbReference type="Proteomes" id="UP000249723"/>
    </source>
</evidence>
<organism evidence="8 9">
    <name type="scientific">Microbotryum saponariae</name>
    <dbReference type="NCBI Taxonomy" id="289078"/>
    <lineage>
        <taxon>Eukaryota</taxon>
        <taxon>Fungi</taxon>
        <taxon>Dikarya</taxon>
        <taxon>Basidiomycota</taxon>
        <taxon>Pucciniomycotina</taxon>
        <taxon>Microbotryomycetes</taxon>
        <taxon>Microbotryales</taxon>
        <taxon>Microbotryaceae</taxon>
        <taxon>Microbotryum</taxon>
    </lineage>
</organism>
<evidence type="ECO:0000256" key="5">
    <source>
        <dbReference type="ARBA" id="ARBA00023242"/>
    </source>
</evidence>
<dbReference type="Pfam" id="PF00226">
    <property type="entry name" value="DnaJ"/>
    <property type="match status" value="1"/>
</dbReference>
<feature type="region of interest" description="Disordered" evidence="6">
    <location>
        <begin position="34"/>
        <end position="57"/>
    </location>
</feature>
<dbReference type="PANTHER" id="PTHR44313:SF1">
    <property type="entry name" value="DNAJ HOMOLOG SUBFAMILY C MEMBER 17"/>
    <property type="match status" value="1"/>
</dbReference>
<evidence type="ECO:0000256" key="6">
    <source>
        <dbReference type="SAM" id="MobiDB-lite"/>
    </source>
</evidence>
<dbReference type="PROSITE" id="PS50076">
    <property type="entry name" value="DNAJ_2"/>
    <property type="match status" value="1"/>
</dbReference>
<protein>
    <submittedName>
        <fullName evidence="8">BZ3500_MvSof-1268-A1-R1_Chr6-2g08473 protein</fullName>
    </submittedName>
</protein>
<dbReference type="GO" id="GO:0005681">
    <property type="term" value="C:spliceosomal complex"/>
    <property type="evidence" value="ECO:0007669"/>
    <property type="project" value="TreeGrafter"/>
</dbReference>
<dbReference type="SUPFAM" id="SSF46565">
    <property type="entry name" value="Chaperone J-domain"/>
    <property type="match status" value="1"/>
</dbReference>
<keyword evidence="3" id="KW-0963">Cytoplasm</keyword>
<dbReference type="InterPro" id="IPR036869">
    <property type="entry name" value="J_dom_sf"/>
</dbReference>
<dbReference type="PRINTS" id="PR00625">
    <property type="entry name" value="JDOMAIN"/>
</dbReference>
<sequence>MATAGASIEDVDYYALLELDPEATEQQIRTAYRKKSLKVHPDRLSRATRPSSAQNRDDPTAAALFHDLTIALQVLLDPIKRASFDKLRLARQARAQRFSSLDSKRKAMADDLERREQDFKKQKGEEGQKKRERQLELMRLQEEARRMKESRLKERDGRADRERDEEVERKKERSRKEARKDDGEENVVALGLMDTTLTLKWPKELRPKIRRVQDVIALVKTVVETDEDGIDVVLSADKIPKGRCNVKFRTISAAVRLMQKSGGDKMREWKGLEIGWAAGRPPVGVEDVGGNSAATKKQESEAPGFGKGLGGIGDGAFGSRTTSTTKKEAPSFASSFPSVTALNNNDETDILARLRQKERERLMEQMRVEDEADEAGA</sequence>
<accession>A0A2X0KIA7</accession>
<dbReference type="SMART" id="SM00271">
    <property type="entry name" value="DnaJ"/>
    <property type="match status" value="1"/>
</dbReference>
<evidence type="ECO:0000256" key="1">
    <source>
        <dbReference type="ARBA" id="ARBA00004123"/>
    </source>
</evidence>
<keyword evidence="4" id="KW-0143">Chaperone</keyword>
<dbReference type="CDD" id="cd06257">
    <property type="entry name" value="DnaJ"/>
    <property type="match status" value="1"/>
</dbReference>
<keyword evidence="9" id="KW-1185">Reference proteome</keyword>
<evidence type="ECO:0000259" key="7">
    <source>
        <dbReference type="PROSITE" id="PS50076"/>
    </source>
</evidence>